<dbReference type="Pfam" id="PF14469">
    <property type="entry name" value="AKAP28"/>
    <property type="match status" value="1"/>
</dbReference>
<dbReference type="RefSeq" id="XP_010792654.1">
    <property type="nucleotide sequence ID" value="XM_010794352.1"/>
</dbReference>
<dbReference type="InterPro" id="IPR025663">
    <property type="entry name" value="AKAP_28"/>
</dbReference>
<sequence length="170" mass="19941">MEEGQHPTLKMNLTTESAQLVKTLLDKQRHPVSPDSPPSEMKTITWVAIRDFTVEEGKRQIEEYIQTWELLPCWLHSLDFLCSTEKEHNTFYHYRARFSTTTWKKPIQGTASVYFVVYIPKVRPNTLPVEVHFAVESNRLMHTPGRTRFREGWLVDVIDSKTLLRKVVNL</sequence>
<dbReference type="PANTHER" id="PTHR35075">
    <property type="entry name" value="A-KINASE ANCHOR PROTEIN 14"/>
    <property type="match status" value="1"/>
</dbReference>
<dbReference type="AlphaFoldDB" id="A0A6I9PNS5"/>
<name>A0A6I9PNS5_9TELE</name>
<accession>A0A6I9PNS5</accession>
<dbReference type="KEGG" id="ncc:104965398"/>
<dbReference type="Proteomes" id="UP000504611">
    <property type="component" value="Unplaced"/>
</dbReference>
<protein>
    <submittedName>
        <fullName evidence="2">A-kinase anchor protein 14</fullName>
    </submittedName>
</protein>
<reference evidence="2" key="1">
    <citation type="submission" date="2025-08" db="UniProtKB">
        <authorList>
            <consortium name="RefSeq"/>
        </authorList>
    </citation>
    <scope>IDENTIFICATION</scope>
    <source>
        <tissue evidence="2">Muscle</tissue>
    </source>
</reference>
<dbReference type="PANTHER" id="PTHR35075:SF1">
    <property type="entry name" value="A-KINASE ANCHOR PROTEIN 14"/>
    <property type="match status" value="1"/>
</dbReference>
<dbReference type="GeneID" id="104965398"/>
<dbReference type="GO" id="GO:0034237">
    <property type="term" value="F:protein kinase A regulatory subunit binding"/>
    <property type="evidence" value="ECO:0007669"/>
    <property type="project" value="TreeGrafter"/>
</dbReference>
<dbReference type="GO" id="GO:0005952">
    <property type="term" value="C:cAMP-dependent protein kinase complex"/>
    <property type="evidence" value="ECO:0007669"/>
    <property type="project" value="TreeGrafter"/>
</dbReference>
<organism evidence="1 2">
    <name type="scientific">Notothenia coriiceps</name>
    <name type="common">black rockcod</name>
    <dbReference type="NCBI Taxonomy" id="8208"/>
    <lineage>
        <taxon>Eukaryota</taxon>
        <taxon>Metazoa</taxon>
        <taxon>Chordata</taxon>
        <taxon>Craniata</taxon>
        <taxon>Vertebrata</taxon>
        <taxon>Euteleostomi</taxon>
        <taxon>Actinopterygii</taxon>
        <taxon>Neopterygii</taxon>
        <taxon>Teleostei</taxon>
        <taxon>Neoteleostei</taxon>
        <taxon>Acanthomorphata</taxon>
        <taxon>Eupercaria</taxon>
        <taxon>Perciformes</taxon>
        <taxon>Notothenioidei</taxon>
        <taxon>Nototheniidae</taxon>
        <taxon>Notothenia</taxon>
    </lineage>
</organism>
<dbReference type="OrthoDB" id="2148342at2759"/>
<keyword evidence="1" id="KW-1185">Reference proteome</keyword>
<gene>
    <name evidence="2" type="primary">akap14</name>
</gene>
<dbReference type="CTD" id="158798"/>
<dbReference type="InterPro" id="IPR053084">
    <property type="entry name" value="AKAP"/>
</dbReference>
<proteinExistence type="predicted"/>
<evidence type="ECO:0000313" key="2">
    <source>
        <dbReference type="RefSeq" id="XP_010792654.1"/>
    </source>
</evidence>
<evidence type="ECO:0000313" key="1">
    <source>
        <dbReference type="Proteomes" id="UP000504611"/>
    </source>
</evidence>